<dbReference type="EMBL" id="CP019062">
    <property type="protein sequence ID" value="AVF36969.1"/>
    <property type="molecule type" value="Genomic_DNA"/>
</dbReference>
<reference evidence="2" key="1">
    <citation type="submission" date="2017-01" db="EMBL/GenBank/DDBJ databases">
        <title>Genome sequence of Rouxiella sp. ERMR1:05.</title>
        <authorList>
            <person name="Kumar R."/>
            <person name="Singh D."/>
            <person name="Kumar S."/>
        </authorList>
    </citation>
    <scope>NUCLEOTIDE SEQUENCE [LARGE SCALE GENOMIC DNA]</scope>
    <source>
        <strain evidence="2">ERMR1:05</strain>
    </source>
</reference>
<dbReference type="OrthoDB" id="8852350at2"/>
<dbReference type="RefSeq" id="WP_104924332.1">
    <property type="nucleotide sequence ID" value="NZ_CP019062.1"/>
</dbReference>
<dbReference type="Pfam" id="PF13665">
    <property type="entry name" value="Tox-PAAR-like"/>
    <property type="match status" value="1"/>
</dbReference>
<proteinExistence type="predicted"/>
<gene>
    <name evidence="1" type="ORF">BV494_19500</name>
</gene>
<evidence type="ECO:0000313" key="1">
    <source>
        <dbReference type="EMBL" id="AVF36969.1"/>
    </source>
</evidence>
<dbReference type="AlphaFoldDB" id="A0A2L1UVI7"/>
<dbReference type="Proteomes" id="UP000239197">
    <property type="component" value="Chromosome"/>
</dbReference>
<accession>A0A2L1UVI7</accession>
<organism evidence="1 2">
    <name type="scientific">Rahnella sikkimica</name>
    <dbReference type="NCBI Taxonomy" id="1805933"/>
    <lineage>
        <taxon>Bacteria</taxon>
        <taxon>Pseudomonadati</taxon>
        <taxon>Pseudomonadota</taxon>
        <taxon>Gammaproteobacteria</taxon>
        <taxon>Enterobacterales</taxon>
        <taxon>Yersiniaceae</taxon>
        <taxon>Rahnella</taxon>
    </lineage>
</organism>
<evidence type="ECO:0000313" key="2">
    <source>
        <dbReference type="Proteomes" id="UP000239197"/>
    </source>
</evidence>
<sequence>MAEKHIGSQESKYMVISTAPDVCMVGDTPVPFDSFQDLSHIKSYITNVRARGKPILTVGCEIAGTQSNAGKGISSGTSLGSGDCKIITGVPHIKCKGKPVARQDSLVAMNNGNTVGKLYTQINSANGEIQVTGNLSLWEMMGEAQLQQAEAEVEAARQMPDILEGMGKGFINGWYMLGHMLGKAGMLNGTIEAEQQMAVMNTMGINTSSMEAASELNKVVLEETDTSEPLLELENEAQEVGAKIEAGLELLFLIKGLAQGGVKLVGRGGRSGFKVVDVLDRISLSRNSARKLLKSRGLNKNIQYETINSFDGQIYASKGLKGDVFTITEHVPGSASQVYVTRSSAGLTAPERRAKLALPPSNSATYESNISLTRDQVLLEGKVAPQPQWGEDNVGGGWQVVTAGGKYSGATKRL</sequence>
<protein>
    <submittedName>
        <fullName evidence="1">Uncharacterized protein</fullName>
    </submittedName>
</protein>
<keyword evidence="2" id="KW-1185">Reference proteome</keyword>
<name>A0A2L1UVI7_9GAMM</name>
<dbReference type="KEGG" id="rox:BV494_19500"/>